<evidence type="ECO:0000256" key="2">
    <source>
        <dbReference type="ARBA" id="ARBA00022487"/>
    </source>
</evidence>
<sequence>MWRLISIILSYWILGIHCDSPIVTLPTGKIQGLVSKTYRHGKTFYGFLGIPYAAPPIGTLRFKPPQQLENWKGVLQTKSLTKMCYNVQKELPRQNEDCLYLNVFSPVKPYSNASLPVIVNIYGGGFVHGSATSDIKRPQNFLEQDVLVVDFNYRVGPFGFLSTGDEVISGNMGLKDQQFALKWVQTNIHLFGGDAAKVTIMGQSAGGASVTYHILSPGSAGLFRAAIAQSSSALCPFAYQDDGVEIAYGIAGLIDPNFDRNRTSQELLDFLQSVDVEEITNTADKYHIFAPTIEVEQPDAFITEPMFELAKYGKLNRVPLMIGFCSEEEIKHLSDLSNWRKFVRKSYSNDESLVPSSMNIVDGKILLEIGTEIRSVYTNQTNLVDDLGRALQMLSDNQYIRPVIKFAELLSQYSDVFLYQFSYQGAISNNHINVEGVSGVGHSEDMKYLWTYFTDLDSFPLSDVQTVDRYVGLSTNFVKYLNPTPIAEDSFSNITFPRLTRDEMNYMDISSELLIKKHPREFSYEKWNELFEAHANEPLITY</sequence>
<dbReference type="AlphaFoldDB" id="A0A9P0DGM5"/>
<dbReference type="PROSITE" id="PS00122">
    <property type="entry name" value="CARBOXYLESTERASE_B_1"/>
    <property type="match status" value="1"/>
</dbReference>
<feature type="signal peptide" evidence="6">
    <location>
        <begin position="1"/>
        <end position="18"/>
    </location>
</feature>
<dbReference type="InterPro" id="IPR002018">
    <property type="entry name" value="CarbesteraseB"/>
</dbReference>
<dbReference type="InterPro" id="IPR019819">
    <property type="entry name" value="Carboxylesterase_B_CS"/>
</dbReference>
<evidence type="ECO:0000256" key="5">
    <source>
        <dbReference type="ARBA" id="ARBA00023180"/>
    </source>
</evidence>
<keyword evidence="2" id="KW-0719">Serine esterase</keyword>
<dbReference type="PANTHER" id="PTHR43142:SF1">
    <property type="entry name" value="CARBOXYLIC ESTER HYDROLASE"/>
    <property type="match status" value="1"/>
</dbReference>
<organism evidence="8 9">
    <name type="scientific">Phaedon cochleariae</name>
    <name type="common">Mustard beetle</name>
    <dbReference type="NCBI Taxonomy" id="80249"/>
    <lineage>
        <taxon>Eukaryota</taxon>
        <taxon>Metazoa</taxon>
        <taxon>Ecdysozoa</taxon>
        <taxon>Arthropoda</taxon>
        <taxon>Hexapoda</taxon>
        <taxon>Insecta</taxon>
        <taxon>Pterygota</taxon>
        <taxon>Neoptera</taxon>
        <taxon>Endopterygota</taxon>
        <taxon>Coleoptera</taxon>
        <taxon>Polyphaga</taxon>
        <taxon>Cucujiformia</taxon>
        <taxon>Chrysomeloidea</taxon>
        <taxon>Chrysomelidae</taxon>
        <taxon>Chrysomelinae</taxon>
        <taxon>Chrysomelini</taxon>
        <taxon>Phaedon</taxon>
    </lineage>
</organism>
<keyword evidence="9" id="KW-1185">Reference proteome</keyword>
<dbReference type="EC" id="3.1.1.-" evidence="6"/>
<name>A0A9P0DGM5_PHACE</name>
<reference evidence="8" key="1">
    <citation type="submission" date="2022-01" db="EMBL/GenBank/DDBJ databases">
        <authorList>
            <person name="King R."/>
        </authorList>
    </citation>
    <scope>NUCLEOTIDE SEQUENCE</scope>
</reference>
<feature type="chain" id="PRO_5040541486" description="Carboxylic ester hydrolase" evidence="6">
    <location>
        <begin position="19"/>
        <end position="542"/>
    </location>
</feature>
<keyword evidence="3 6" id="KW-0378">Hydrolase</keyword>
<evidence type="ECO:0000313" key="8">
    <source>
        <dbReference type="EMBL" id="CAH1153994.1"/>
    </source>
</evidence>
<protein>
    <recommendedName>
        <fullName evidence="6">Carboxylic ester hydrolase</fullName>
        <ecNumber evidence="6">3.1.1.-</ecNumber>
    </recommendedName>
</protein>
<evidence type="ECO:0000313" key="9">
    <source>
        <dbReference type="Proteomes" id="UP001153737"/>
    </source>
</evidence>
<keyword evidence="6" id="KW-0732">Signal</keyword>
<dbReference type="SUPFAM" id="SSF53474">
    <property type="entry name" value="alpha/beta-Hydrolases"/>
    <property type="match status" value="1"/>
</dbReference>
<dbReference type="PROSITE" id="PS00941">
    <property type="entry name" value="CARBOXYLESTERASE_B_2"/>
    <property type="match status" value="1"/>
</dbReference>
<dbReference type="GO" id="GO:0052689">
    <property type="term" value="F:carboxylic ester hydrolase activity"/>
    <property type="evidence" value="ECO:0007669"/>
    <property type="project" value="UniProtKB-KW"/>
</dbReference>
<dbReference type="OrthoDB" id="3200163at2759"/>
<evidence type="ECO:0000259" key="7">
    <source>
        <dbReference type="Pfam" id="PF00135"/>
    </source>
</evidence>
<evidence type="ECO:0000256" key="3">
    <source>
        <dbReference type="ARBA" id="ARBA00022801"/>
    </source>
</evidence>
<gene>
    <name evidence="8" type="ORF">PHAECO_LOCUS4844</name>
</gene>
<dbReference type="Pfam" id="PF00135">
    <property type="entry name" value="COesterase"/>
    <property type="match status" value="1"/>
</dbReference>
<evidence type="ECO:0000256" key="4">
    <source>
        <dbReference type="ARBA" id="ARBA00023157"/>
    </source>
</evidence>
<proteinExistence type="inferred from homology"/>
<feature type="domain" description="Carboxylesterase type B" evidence="7">
    <location>
        <begin position="19"/>
        <end position="526"/>
    </location>
</feature>
<dbReference type="EMBL" id="OU896721">
    <property type="protein sequence ID" value="CAH1153994.1"/>
    <property type="molecule type" value="Genomic_DNA"/>
</dbReference>
<comment type="similarity">
    <text evidence="1 6">Belongs to the type-B carboxylesterase/lipase family.</text>
</comment>
<keyword evidence="5" id="KW-0325">Glycoprotein</keyword>
<evidence type="ECO:0000256" key="6">
    <source>
        <dbReference type="RuleBase" id="RU361235"/>
    </source>
</evidence>
<dbReference type="Proteomes" id="UP001153737">
    <property type="component" value="Chromosome 15"/>
</dbReference>
<dbReference type="Gene3D" id="3.40.50.1820">
    <property type="entry name" value="alpha/beta hydrolase"/>
    <property type="match status" value="1"/>
</dbReference>
<dbReference type="InterPro" id="IPR029058">
    <property type="entry name" value="AB_hydrolase_fold"/>
</dbReference>
<evidence type="ECO:0000256" key="1">
    <source>
        <dbReference type="ARBA" id="ARBA00005964"/>
    </source>
</evidence>
<reference evidence="8" key="2">
    <citation type="submission" date="2022-10" db="EMBL/GenBank/DDBJ databases">
        <authorList>
            <consortium name="ENA_rothamsted_submissions"/>
            <consortium name="culmorum"/>
            <person name="King R."/>
        </authorList>
    </citation>
    <scope>NUCLEOTIDE SEQUENCE</scope>
</reference>
<keyword evidence="4" id="KW-1015">Disulfide bond</keyword>
<dbReference type="InterPro" id="IPR019826">
    <property type="entry name" value="Carboxylesterase_B_AS"/>
</dbReference>
<dbReference type="PANTHER" id="PTHR43142">
    <property type="entry name" value="CARBOXYLIC ESTER HYDROLASE"/>
    <property type="match status" value="1"/>
</dbReference>
<accession>A0A9P0DGM5</accession>